<keyword evidence="2" id="KW-0862">Zinc</keyword>
<proteinExistence type="predicted"/>
<dbReference type="PROSITE" id="PS50103">
    <property type="entry name" value="ZF_C3H1"/>
    <property type="match status" value="1"/>
</dbReference>
<feature type="domain" description="C3H1-type" evidence="4">
    <location>
        <begin position="420"/>
        <end position="448"/>
    </location>
</feature>
<dbReference type="PANTHER" id="PTHR33400">
    <property type="entry name" value="ZINC FINGER CCCH DOMAIN-CONTAINING PROTEIN 6-RELATED"/>
    <property type="match status" value="1"/>
</dbReference>
<evidence type="ECO:0000256" key="3">
    <source>
        <dbReference type="SAM" id="MobiDB-lite"/>
    </source>
</evidence>
<evidence type="ECO:0000313" key="6">
    <source>
        <dbReference type="Proteomes" id="UP001327560"/>
    </source>
</evidence>
<dbReference type="Proteomes" id="UP001327560">
    <property type="component" value="Chromosome 1"/>
</dbReference>
<feature type="zinc finger region" description="C3H1-type" evidence="2">
    <location>
        <begin position="420"/>
        <end position="448"/>
    </location>
</feature>
<feature type="region of interest" description="Disordered" evidence="3">
    <location>
        <begin position="200"/>
        <end position="223"/>
    </location>
</feature>
<keyword evidence="2" id="KW-0863">Zinc-finger</keyword>
<dbReference type="PANTHER" id="PTHR33400:SF2">
    <property type="entry name" value="ZINC FINGER CCCH DOMAIN-CONTAINING PROTEIN 6"/>
    <property type="match status" value="1"/>
</dbReference>
<protein>
    <submittedName>
        <fullName evidence="5">Zinc finger CCCH domain-containing protein 30</fullName>
    </submittedName>
</protein>
<evidence type="ECO:0000313" key="5">
    <source>
        <dbReference type="EMBL" id="WOK95343.1"/>
    </source>
</evidence>
<dbReference type="GO" id="GO:0008270">
    <property type="term" value="F:zinc ion binding"/>
    <property type="evidence" value="ECO:0007669"/>
    <property type="project" value="UniProtKB-KW"/>
</dbReference>
<evidence type="ECO:0000256" key="2">
    <source>
        <dbReference type="PROSITE-ProRule" id="PRU00723"/>
    </source>
</evidence>
<dbReference type="InterPro" id="IPR000571">
    <property type="entry name" value="Znf_CCCH"/>
</dbReference>
<accession>A0AAQ3JS57</accession>
<dbReference type="EMBL" id="CP136890">
    <property type="protein sequence ID" value="WOK95343.1"/>
    <property type="molecule type" value="Genomic_DNA"/>
</dbReference>
<keyword evidence="2" id="KW-0479">Metal-binding</keyword>
<gene>
    <name evidence="5" type="ORF">Cni_G04050</name>
</gene>
<keyword evidence="6" id="KW-1185">Reference proteome</keyword>
<reference evidence="5 6" key="1">
    <citation type="submission" date="2023-10" db="EMBL/GenBank/DDBJ databases">
        <title>Chromosome-scale genome assembly provides insights into flower coloration mechanisms of Canna indica.</title>
        <authorList>
            <person name="Li C."/>
        </authorList>
    </citation>
    <scope>NUCLEOTIDE SEQUENCE [LARGE SCALE GENOMIC DNA]</scope>
    <source>
        <tissue evidence="5">Flower</tissue>
    </source>
</reference>
<dbReference type="AlphaFoldDB" id="A0AAQ3JS57"/>
<dbReference type="GO" id="GO:0003677">
    <property type="term" value="F:DNA binding"/>
    <property type="evidence" value="ECO:0007669"/>
    <property type="project" value="UniProtKB-KW"/>
</dbReference>
<sequence length="472" mass="51401">MAGLKQSKRVSWARELNQVRLFLAEDAPALSRLGTQDNLQAKGSWLLHASSIGNDDSSLPPGFEAPHPAYQLKSEISKIPLVKWKCPPNMFLNPKWVVVAGEESEEVDVQNKRQMRVLEAIYPRLSSIPPNPSVLPEVQDSFYDDFQTPVIPITAIEEEDSLDASAPSTSSSTQFHQTNAHNLQGMSARHDLQNFKLDTEQSQGHPVQVAPSVPHSDTAAGRTSATAEPDVLAAASAAFTAIMKSNEEGSMIDRDLLINILSNPRLVEKLVTEYGAPKQVQEPSPTSVSVPPLHAPIPVQPRALAPPVPPPLPPINTGAPPLPAFQTPQMYPLASSVRPQVVNPHALPSIPIPPKPLASGQAVVKDANYLKSLVQQHGGEKQEASDMNMHAPNYQNNVVAGNAVDLVNYGPKQHNREARPKIPKPCAFFNTPKGCRHGANCSYQHDPSLQQRIEQPRGSKRIKLDRGIANRN</sequence>
<evidence type="ECO:0000259" key="4">
    <source>
        <dbReference type="PROSITE" id="PS50103"/>
    </source>
</evidence>
<evidence type="ECO:0000256" key="1">
    <source>
        <dbReference type="ARBA" id="ARBA00023125"/>
    </source>
</evidence>
<name>A0AAQ3JS57_9LILI</name>
<keyword evidence="1" id="KW-0238">DNA-binding</keyword>
<organism evidence="5 6">
    <name type="scientific">Canna indica</name>
    <name type="common">Indian-shot</name>
    <dbReference type="NCBI Taxonomy" id="4628"/>
    <lineage>
        <taxon>Eukaryota</taxon>
        <taxon>Viridiplantae</taxon>
        <taxon>Streptophyta</taxon>
        <taxon>Embryophyta</taxon>
        <taxon>Tracheophyta</taxon>
        <taxon>Spermatophyta</taxon>
        <taxon>Magnoliopsida</taxon>
        <taxon>Liliopsida</taxon>
        <taxon>Zingiberales</taxon>
        <taxon>Cannaceae</taxon>
        <taxon>Canna</taxon>
    </lineage>
</organism>